<proteinExistence type="predicted"/>
<dbReference type="InterPro" id="IPR043129">
    <property type="entry name" value="ATPase_NBD"/>
</dbReference>
<dbReference type="Gene3D" id="3.30.420.40">
    <property type="match status" value="4"/>
</dbReference>
<name>A0A379C6H7_9FIRM</name>
<comment type="cofactor">
    <cofactor evidence="1">
        <name>[4Fe-4S] cluster</name>
        <dbReference type="ChEBI" id="CHEBI:49883"/>
    </cofactor>
</comment>
<dbReference type="STRING" id="1122949.GCA_000378725_01139"/>
<protein>
    <submittedName>
        <fullName evidence="7">2-hydroxyglutaryl-CoA dehydratase component A</fullName>
    </submittedName>
</protein>
<evidence type="ECO:0000256" key="2">
    <source>
        <dbReference type="ARBA" id="ARBA00022723"/>
    </source>
</evidence>
<sequence>MRIHMGLDVGSTTVKLVILDNEFNILYSTYRRHFSDVKKTVKDVINEVYDKYKYDSLTCAVTGSGGLSVTKLLDVDFIQEVIAGKVAISSYIPQTDVAIELGGEDSKITYLKGSVEQRMNSICAGGTGAFIDQMASLLQTDASGLNEMAKSYKKLYPIASRCGVFAKTDVQALINQGAEKEDIAISVFQSVVNQTISNLACGRPIRGNVAFLGGPLHFLNMLRERFIKTLNLKDEEIIVPENSQIFVALGAAISSFETKSMPFIELFNRVNSNIKVIEKETTTLEPLFKDKKDLEDFIEDHKTKNLREIPLSSYKGPIFIGIDSGSTTSKLVALSDNNEILYKYYGSNKGSPLEIVIEQLKEIYKKKNNEAYIASAGCTGYGEDFLKAALNLDLGEVETIAHFTAAKFFDPEVDFILDIGGQDMKSMKISDGVIESILLNEACSAGCGSFLETFARSVNLSAKEFANQATMGENPVDLGSRCTVFMNSNVKQAQKEGAEVTDIAAGLAYSVIRNALQKVIKVRDPKDLGKHIVVQGGTFLSNAVLRAFENLTGVKVTRPNIAGLMGALGMALICKEKSQGKSSIIDEEGLSNFKYKSISTNCHQCTNNCALSINIFFNGKRYITGNRCEKGAGLVKSNEEKLPNLYKYKLERLFSYKSLDEKYAPRGIVGIPRVLNIYENYPFWHTFFTSLGYRVVLSSKSSREIYEKGIETITSETACYPAKISHGHIEDLIEKGVKFIFYPAVFYEEKQFKNADDTINCPVVAGYSEVIKNNVDKIVNGNIVFLNPFISFNDRKRLEKRLNEVFTDIPYDEIKRAVRAAYQEEDRYRLDVLNEGNKALSYIKEKNIKGIVLCGRPYHVDPEINHGIPELINQLGLAVLSEDSVARNVEIDSRLRVLDQWNYHSRLYRAAKFVGQYDNLELVQLNSFGCGIDAVTTDQVAEIMKAYNKIYTVLKIDEVSNLGSIKIRLRSLIEASEKREFIKKEADKLGLINEKPLLFTEEMRENYTILMPQMSPLHFEIFEPILQAEGINIKVLKDSGNKVVNEGLKYVNNDACYPSMFVVGQFIDAVKSGKYDTDHLALLMSQTGGACRASNYVAFIRKALKDAGYGHIPVIGLSFQEIESHPGFKFTRKQIIRMGKKLVQALLYADLISRLTLATRPYELIKGSTNILRDRWIEITTSKDLSYEKEDFIRNVYTMVGEFKRLEISKIKKPKVGIVGEILVKYDPAANNHLAKVLEDEGAEVVIPDLTDFMMYSFKNQEYKYRLLSKSWLPSFVCNLGIYYIEYYRKFVSKALEGTRFTKPEKIENIIDYAKKYVSLGNQYGEGWLLTGEMVELIESGTENIVCVQPFGCLPNHITGKGVIKAIRSTYEKANIIPLDFDASASSVNQYNRIKLMLSQAKKNMEQEKSIYHRGFLKNKVALEN</sequence>
<dbReference type="Proteomes" id="UP000255517">
    <property type="component" value="Unassembled WGS sequence"/>
</dbReference>
<dbReference type="InterPro" id="IPR002731">
    <property type="entry name" value="ATPase_BadF"/>
</dbReference>
<dbReference type="GO" id="GO:0051536">
    <property type="term" value="F:iron-sulfur cluster binding"/>
    <property type="evidence" value="ECO:0007669"/>
    <property type="project" value="UniProtKB-KW"/>
</dbReference>
<gene>
    <name evidence="7" type="primary">hgdC_2</name>
    <name evidence="7" type="ORF">NCTC13149_01030</name>
</gene>
<dbReference type="NCBIfam" id="TIGR00241">
    <property type="entry name" value="CoA_E_activ"/>
    <property type="match status" value="1"/>
</dbReference>
<dbReference type="PANTHER" id="PTHR32329:SF4">
    <property type="entry name" value="ACTIVATOR OF 2-HYDROXYACYL-COA DEHYDRATASE"/>
    <property type="match status" value="1"/>
</dbReference>
<accession>A0A379C6H7</accession>
<dbReference type="GO" id="GO:0046872">
    <property type="term" value="F:metal ion binding"/>
    <property type="evidence" value="ECO:0007669"/>
    <property type="project" value="UniProtKB-KW"/>
</dbReference>
<dbReference type="CDD" id="cd24035">
    <property type="entry name" value="ASKHA_NBD_O66634-like_rpt2"/>
    <property type="match status" value="1"/>
</dbReference>
<feature type="domain" description="ATPase BadF/BadG/BcrA/BcrD type" evidence="5">
    <location>
        <begin position="320"/>
        <end position="573"/>
    </location>
</feature>
<dbReference type="OrthoDB" id="9802715at2"/>
<dbReference type="RefSeq" id="WP_019034883.1">
    <property type="nucleotide sequence ID" value="NZ_UGSZ01000001.1"/>
</dbReference>
<organism evidence="7 8">
    <name type="scientific">Peptoniphilus lacrimalis</name>
    <dbReference type="NCBI Taxonomy" id="33031"/>
    <lineage>
        <taxon>Bacteria</taxon>
        <taxon>Bacillati</taxon>
        <taxon>Bacillota</taxon>
        <taxon>Tissierellia</taxon>
        <taxon>Tissierellales</taxon>
        <taxon>Peptoniphilaceae</taxon>
        <taxon>Peptoniphilus</taxon>
    </lineage>
</organism>
<keyword evidence="2" id="KW-0479">Metal-binding</keyword>
<feature type="domain" description="DUF2229" evidence="6">
    <location>
        <begin position="669"/>
        <end position="885"/>
    </location>
</feature>
<reference evidence="7 8" key="1">
    <citation type="submission" date="2018-06" db="EMBL/GenBank/DDBJ databases">
        <authorList>
            <consortium name="Pathogen Informatics"/>
            <person name="Doyle S."/>
        </authorList>
    </citation>
    <scope>NUCLEOTIDE SEQUENCE [LARGE SCALE GENOMIC DNA]</scope>
    <source>
        <strain evidence="7 8">NCTC13149</strain>
    </source>
</reference>
<evidence type="ECO:0000256" key="1">
    <source>
        <dbReference type="ARBA" id="ARBA00001966"/>
    </source>
</evidence>
<keyword evidence="3" id="KW-0408">Iron</keyword>
<dbReference type="InterPro" id="IPR018709">
    <property type="entry name" value="CoA_activase_DUF2229"/>
</dbReference>
<evidence type="ECO:0000259" key="5">
    <source>
        <dbReference type="Pfam" id="PF01869"/>
    </source>
</evidence>
<evidence type="ECO:0000313" key="8">
    <source>
        <dbReference type="Proteomes" id="UP000255517"/>
    </source>
</evidence>
<dbReference type="Pfam" id="PF01869">
    <property type="entry name" value="BcrAD_BadFG"/>
    <property type="match status" value="2"/>
</dbReference>
<evidence type="ECO:0000313" key="7">
    <source>
        <dbReference type="EMBL" id="SUB57197.1"/>
    </source>
</evidence>
<dbReference type="SUPFAM" id="SSF53067">
    <property type="entry name" value="Actin-like ATPase domain"/>
    <property type="match status" value="2"/>
</dbReference>
<dbReference type="InterPro" id="IPR008275">
    <property type="entry name" value="CoA_E_activase_dom"/>
</dbReference>
<dbReference type="Pfam" id="PF09989">
    <property type="entry name" value="DUF2229"/>
    <property type="match status" value="1"/>
</dbReference>
<evidence type="ECO:0000259" key="6">
    <source>
        <dbReference type="Pfam" id="PF09989"/>
    </source>
</evidence>
<evidence type="ECO:0000256" key="3">
    <source>
        <dbReference type="ARBA" id="ARBA00023004"/>
    </source>
</evidence>
<evidence type="ECO:0000256" key="4">
    <source>
        <dbReference type="ARBA" id="ARBA00023014"/>
    </source>
</evidence>
<keyword evidence="4" id="KW-0411">Iron-sulfur</keyword>
<dbReference type="InterPro" id="IPR051805">
    <property type="entry name" value="Dehydratase_Activator_Redct"/>
</dbReference>
<dbReference type="CDD" id="cd24034">
    <property type="entry name" value="ASKHA_NBD_O66634-like_rpt1"/>
    <property type="match status" value="1"/>
</dbReference>
<dbReference type="EMBL" id="UGSZ01000001">
    <property type="protein sequence ID" value="SUB57197.1"/>
    <property type="molecule type" value="Genomic_DNA"/>
</dbReference>
<dbReference type="PANTHER" id="PTHR32329">
    <property type="entry name" value="BIFUNCTIONAL PROTEIN [INCLUDES 2-HYDROXYACYL-COA DEHYDRATASE (N-TER) AND ITS ACTIVATOR DOMAIN (C_TERM)-RELATED"/>
    <property type="match status" value="1"/>
</dbReference>
<feature type="domain" description="ATPase BadF/BadG/BcrA/BcrD type" evidence="5">
    <location>
        <begin position="6"/>
        <end position="253"/>
    </location>
</feature>